<sequence length="289" mass="30628">MSVTFEAAAPKRSSLERRRVIISAIGWGLCGFAFLLVAVPLLDLVLTIVIKGASAFSITLFTTSSNGVKGGLLAAIVGTAVLSLGSLVFAVPIGVGAGLYLSEYGQNRLGSVIRFLSDTLTGMPSVVLGYFSYITMVIGFGWQFSALAGSITLAIMIVPYLARITELSLQRVPVAMREAAFALGAQERTVAFRVVLSAGLPGVITGVLLGLAISVGETAPLIYTAGWSNYVWNGKFIHQPIGYLTYVIWTFIDQPYKSAHALAFAAALLVMLVVLAINIGVRIVLRPKV</sequence>
<keyword evidence="13" id="KW-1185">Reference proteome</keyword>
<evidence type="ECO:0000256" key="1">
    <source>
        <dbReference type="ARBA" id="ARBA00004651"/>
    </source>
</evidence>
<reference evidence="12 13" key="1">
    <citation type="submission" date="2017-01" db="EMBL/GenBank/DDBJ databases">
        <authorList>
            <person name="Varghese N."/>
            <person name="Submissions S."/>
        </authorList>
    </citation>
    <scope>NUCLEOTIDE SEQUENCE [LARGE SCALE GENOMIC DNA]</scope>
    <source>
        <strain evidence="12 13">ATCC 35905</strain>
    </source>
</reference>
<protein>
    <recommendedName>
        <fullName evidence="3 10">Phosphate transport system permease protein PstA</fullName>
    </recommendedName>
</protein>
<dbReference type="NCBIfam" id="TIGR00974">
    <property type="entry name" value="3a0107s02c"/>
    <property type="match status" value="1"/>
</dbReference>
<dbReference type="Proteomes" id="UP000186308">
    <property type="component" value="Unassembled WGS sequence"/>
</dbReference>
<keyword evidence="4" id="KW-0813">Transport</keyword>
<dbReference type="RefSeq" id="WP_029311181.1">
    <property type="nucleotide sequence ID" value="NZ_DAOMCH010000013.1"/>
</dbReference>
<evidence type="ECO:0000256" key="10">
    <source>
        <dbReference type="RuleBase" id="RU363043"/>
    </source>
</evidence>
<feature type="transmembrane region" description="Helical" evidence="10">
    <location>
        <begin position="20"/>
        <end position="50"/>
    </location>
</feature>
<dbReference type="Gene3D" id="1.10.3720.10">
    <property type="entry name" value="MetI-like"/>
    <property type="match status" value="1"/>
</dbReference>
<dbReference type="Pfam" id="PF00528">
    <property type="entry name" value="BPD_transp_1"/>
    <property type="match status" value="1"/>
</dbReference>
<evidence type="ECO:0000313" key="12">
    <source>
        <dbReference type="EMBL" id="SIQ49607.1"/>
    </source>
</evidence>
<dbReference type="InterPro" id="IPR005672">
    <property type="entry name" value="Phosphate_PstA"/>
</dbReference>
<feature type="domain" description="ABC transmembrane type-1" evidence="11">
    <location>
        <begin position="76"/>
        <end position="281"/>
    </location>
</feature>
<comment type="subcellular location">
    <subcellularLocation>
        <location evidence="10">Cell inner membrane</location>
        <topology evidence="10">Multi-pass membrane protein</topology>
    </subcellularLocation>
    <subcellularLocation>
        <location evidence="1">Cell membrane</location>
        <topology evidence="1">Multi-pass membrane protein</topology>
    </subcellularLocation>
</comment>
<proteinExistence type="inferred from homology"/>
<dbReference type="SUPFAM" id="SSF161098">
    <property type="entry name" value="MetI-like"/>
    <property type="match status" value="1"/>
</dbReference>
<gene>
    <name evidence="12" type="ORF">SAMN05421828_105117</name>
</gene>
<comment type="caution">
    <text evidence="10">Lacks conserved residue(s) required for the propagation of feature annotation.</text>
</comment>
<name>A0A8G2FLA7_ACIRU</name>
<comment type="caution">
    <text evidence="12">The sequence shown here is derived from an EMBL/GenBank/DDBJ whole genome shotgun (WGS) entry which is preliminary data.</text>
</comment>
<dbReference type="GO" id="GO:0005886">
    <property type="term" value="C:plasma membrane"/>
    <property type="evidence" value="ECO:0007669"/>
    <property type="project" value="UniProtKB-SubCell"/>
</dbReference>
<comment type="similarity">
    <text evidence="2 10">Belongs to the binding-protein-dependent transport system permease family. CysTW subfamily.</text>
</comment>
<dbReference type="PANTHER" id="PTHR42922:SF1">
    <property type="entry name" value="PHOSPHATE TRANSPORT SYSTEM PERMEASE PROTEIN PSTA"/>
    <property type="match status" value="1"/>
</dbReference>
<evidence type="ECO:0000256" key="2">
    <source>
        <dbReference type="ARBA" id="ARBA00007069"/>
    </source>
</evidence>
<feature type="transmembrane region" description="Helical" evidence="10">
    <location>
        <begin position="140"/>
        <end position="162"/>
    </location>
</feature>
<keyword evidence="5 10" id="KW-1003">Cell membrane</keyword>
<keyword evidence="7 10" id="KW-0812">Transmembrane</keyword>
<dbReference type="GO" id="GO:0005315">
    <property type="term" value="F:phosphate transmembrane transporter activity"/>
    <property type="evidence" value="ECO:0007669"/>
    <property type="project" value="InterPro"/>
</dbReference>
<dbReference type="InterPro" id="IPR051408">
    <property type="entry name" value="Phosphate_transprt_permease"/>
</dbReference>
<keyword evidence="6" id="KW-0592">Phosphate transport</keyword>
<evidence type="ECO:0000256" key="5">
    <source>
        <dbReference type="ARBA" id="ARBA00022475"/>
    </source>
</evidence>
<accession>A0A8G2FLA7</accession>
<evidence type="ECO:0000256" key="3">
    <source>
        <dbReference type="ARBA" id="ARBA00016864"/>
    </source>
</evidence>
<evidence type="ECO:0000256" key="4">
    <source>
        <dbReference type="ARBA" id="ARBA00022448"/>
    </source>
</evidence>
<dbReference type="InterPro" id="IPR035906">
    <property type="entry name" value="MetI-like_sf"/>
</dbReference>
<dbReference type="InterPro" id="IPR000515">
    <property type="entry name" value="MetI-like"/>
</dbReference>
<evidence type="ECO:0000256" key="7">
    <source>
        <dbReference type="ARBA" id="ARBA00022692"/>
    </source>
</evidence>
<feature type="transmembrane region" description="Helical" evidence="10">
    <location>
        <begin position="190"/>
        <end position="213"/>
    </location>
</feature>
<dbReference type="GO" id="GO:0035435">
    <property type="term" value="P:phosphate ion transmembrane transport"/>
    <property type="evidence" value="ECO:0007669"/>
    <property type="project" value="InterPro"/>
</dbReference>
<dbReference type="PROSITE" id="PS50928">
    <property type="entry name" value="ABC_TM1"/>
    <property type="match status" value="1"/>
</dbReference>
<organism evidence="12 13">
    <name type="scientific">Acidiphilium rubrum</name>
    <dbReference type="NCBI Taxonomy" id="526"/>
    <lineage>
        <taxon>Bacteria</taxon>
        <taxon>Pseudomonadati</taxon>
        <taxon>Pseudomonadota</taxon>
        <taxon>Alphaproteobacteria</taxon>
        <taxon>Acetobacterales</taxon>
        <taxon>Acidocellaceae</taxon>
        <taxon>Acidiphilium</taxon>
    </lineage>
</organism>
<keyword evidence="8 10" id="KW-1133">Transmembrane helix</keyword>
<dbReference type="CDD" id="cd06261">
    <property type="entry name" value="TM_PBP2"/>
    <property type="match status" value="1"/>
</dbReference>
<evidence type="ECO:0000313" key="13">
    <source>
        <dbReference type="Proteomes" id="UP000186308"/>
    </source>
</evidence>
<dbReference type="EMBL" id="FTNE01000005">
    <property type="protein sequence ID" value="SIQ49607.1"/>
    <property type="molecule type" value="Genomic_DNA"/>
</dbReference>
<evidence type="ECO:0000256" key="9">
    <source>
        <dbReference type="ARBA" id="ARBA00023136"/>
    </source>
</evidence>
<feature type="transmembrane region" description="Helical" evidence="10">
    <location>
        <begin position="70"/>
        <end position="101"/>
    </location>
</feature>
<dbReference type="OrthoDB" id="9775069at2"/>
<feature type="transmembrane region" description="Helical" evidence="10">
    <location>
        <begin position="261"/>
        <end position="285"/>
    </location>
</feature>
<evidence type="ECO:0000259" key="11">
    <source>
        <dbReference type="PROSITE" id="PS50928"/>
    </source>
</evidence>
<keyword evidence="9 10" id="KW-0472">Membrane</keyword>
<evidence type="ECO:0000256" key="6">
    <source>
        <dbReference type="ARBA" id="ARBA00022592"/>
    </source>
</evidence>
<dbReference type="PANTHER" id="PTHR42922">
    <property type="entry name" value="PHOSPHATE TRANSPORT SYSTEM PERMEASE PROTEIN PSTA"/>
    <property type="match status" value="1"/>
</dbReference>
<evidence type="ECO:0000256" key="8">
    <source>
        <dbReference type="ARBA" id="ARBA00022989"/>
    </source>
</evidence>
<dbReference type="AlphaFoldDB" id="A0A8G2FLA7"/>